<dbReference type="SUPFAM" id="SSF159238">
    <property type="entry name" value="SO1590-like"/>
    <property type="match status" value="1"/>
</dbReference>
<protein>
    <recommendedName>
        <fullName evidence="3">DUF3224 domain-containing protein</fullName>
    </recommendedName>
</protein>
<gene>
    <name evidence="1" type="ORF">SAMN06297387_113120</name>
</gene>
<dbReference type="Pfam" id="PF11528">
    <property type="entry name" value="DUF3224"/>
    <property type="match status" value="1"/>
</dbReference>
<dbReference type="InterPro" id="IPR023159">
    <property type="entry name" value="SO1590-like_sf"/>
</dbReference>
<evidence type="ECO:0000313" key="2">
    <source>
        <dbReference type="Proteomes" id="UP000219072"/>
    </source>
</evidence>
<dbReference type="Proteomes" id="UP000219072">
    <property type="component" value="Unassembled WGS sequence"/>
</dbReference>
<evidence type="ECO:0000313" key="1">
    <source>
        <dbReference type="EMBL" id="SOD63961.1"/>
    </source>
</evidence>
<evidence type="ECO:0008006" key="3">
    <source>
        <dbReference type="Google" id="ProtNLM"/>
    </source>
</evidence>
<dbReference type="AlphaFoldDB" id="A0A286DZ88"/>
<dbReference type="RefSeq" id="WP_097232403.1">
    <property type="nucleotide sequence ID" value="NZ_OCNE01000013.1"/>
</dbReference>
<reference evidence="1 2" key="1">
    <citation type="submission" date="2017-09" db="EMBL/GenBank/DDBJ databases">
        <authorList>
            <person name="Ehlers B."/>
            <person name="Leendertz F.H."/>
        </authorList>
    </citation>
    <scope>NUCLEOTIDE SEQUENCE [LARGE SCALE GENOMIC DNA]</scope>
    <source>
        <strain evidence="1 2">CGMCC 4.7095</strain>
    </source>
</reference>
<dbReference type="OrthoDB" id="7947478at2"/>
<dbReference type="InterPro" id="IPR021607">
    <property type="entry name" value="DUF3224"/>
</dbReference>
<sequence length="153" mass="15639">MSTTSIDRALAAHAVRIAGTFRHADWQEHQLSPEGAEGPKLANATVRNSYAGGIEGEGLSAYAITYFPDGTGGFSGLQLVTGRLDGRAGSFVLAEHGTFAADQSLTCEFTVMPGSGTGELAGLTGAGGYVYEPGTQVVPLAFGYSLPALPEAG</sequence>
<keyword evidence="2" id="KW-1185">Reference proteome</keyword>
<organism evidence="1 2">
    <name type="scientific">Streptomyces zhaozhouensis</name>
    <dbReference type="NCBI Taxonomy" id="1300267"/>
    <lineage>
        <taxon>Bacteria</taxon>
        <taxon>Bacillati</taxon>
        <taxon>Actinomycetota</taxon>
        <taxon>Actinomycetes</taxon>
        <taxon>Kitasatosporales</taxon>
        <taxon>Streptomycetaceae</taxon>
        <taxon>Streptomyces</taxon>
    </lineage>
</organism>
<proteinExistence type="predicted"/>
<name>A0A286DZ88_9ACTN</name>
<dbReference type="EMBL" id="OCNE01000013">
    <property type="protein sequence ID" value="SOD63961.1"/>
    <property type="molecule type" value="Genomic_DNA"/>
</dbReference>
<accession>A0A286DZ88</accession>
<dbReference type="Gene3D" id="2.40.350.10">
    <property type="entry name" value="SO1590-like"/>
    <property type="match status" value="1"/>
</dbReference>